<reference evidence="1 2" key="1">
    <citation type="journal article" date="2024" name="Plant Biotechnol. J.">
        <title>Genome and CRISPR/Cas9 system of a widespread forest tree (Populus alba) in the world.</title>
        <authorList>
            <person name="Liu Y.J."/>
            <person name="Jiang P.F."/>
            <person name="Han X.M."/>
            <person name="Li X.Y."/>
            <person name="Wang H.M."/>
            <person name="Wang Y.J."/>
            <person name="Wang X.X."/>
            <person name="Zeng Q.Y."/>
        </authorList>
    </citation>
    <scope>NUCLEOTIDE SEQUENCE [LARGE SCALE GENOMIC DNA]</scope>
    <source>
        <strain evidence="2">cv. PAL-ZL1</strain>
    </source>
</reference>
<dbReference type="Proteomes" id="UP000309997">
    <property type="component" value="Unassembled WGS sequence"/>
</dbReference>
<evidence type="ECO:0000313" key="2">
    <source>
        <dbReference type="Proteomes" id="UP000309997"/>
    </source>
</evidence>
<organism evidence="1 2">
    <name type="scientific">Populus alba</name>
    <name type="common">White poplar</name>
    <dbReference type="NCBI Taxonomy" id="43335"/>
    <lineage>
        <taxon>Eukaryota</taxon>
        <taxon>Viridiplantae</taxon>
        <taxon>Streptophyta</taxon>
        <taxon>Embryophyta</taxon>
        <taxon>Tracheophyta</taxon>
        <taxon>Spermatophyta</taxon>
        <taxon>Magnoliopsida</taxon>
        <taxon>eudicotyledons</taxon>
        <taxon>Gunneridae</taxon>
        <taxon>Pentapetalae</taxon>
        <taxon>rosids</taxon>
        <taxon>fabids</taxon>
        <taxon>Malpighiales</taxon>
        <taxon>Salicaceae</taxon>
        <taxon>Saliceae</taxon>
        <taxon>Populus</taxon>
    </lineage>
</organism>
<protein>
    <submittedName>
        <fullName evidence="1">Uncharacterized protein</fullName>
    </submittedName>
</protein>
<name>A0ACC4CRW9_POPAL</name>
<sequence length="864" mass="94896">MDTLLHTPTSMAKRPCSFPSSPSPSPNPNMNNQLDNLLRAFLNLADSPSLSIDHSFEHLLESSPCDADKSLLIDRALKLGSFLLEAGKRSARKRSSVHNSLTWALPPDLTIKVLSMLDTQSLCYAAATCSMFYKCAMDPLCYANIDLTTVVPKVNNAVVSTMIQRAGKALLSLKLGIVPGPIMSRGSCQPMVYGIQNAVEVSNFSWNDKKTRQGKESSILSRSCLNPLSGDGGAAGAVLRGLHLYNIERIDNTSLCGALSACPSLLDLEIIGLHVELRQTLVSVSMNCPLIERLFFESSKTGRDDSLKSPTCVELVNNCPNLTSLALRGFKLYDYKLRILVKGFRKLKYVDFSTSYSITGSFLRNLGGNIGGSLLEVMILRDCIHLKELEVARLLTSVLAGDFKYLQHLDISNREGLAAAGDSYGRCYISSIIPMKQVLEERPEICLLAEFPSEGSFIDISQMSDSDLNSEVSLSSLLSSIASDGSSFMYTSESNYSSDQTSGNEDGRDSGYVVCEESSDDSGSQQTQPYKPYRHIRTLRGHERAVSCVKFSNDGTLLASASLDKTLILWSSPDFSLVHRLIGHSEGVSDLAWSSDSHYICSASDDRTLRIWDARTPFDCLKILKGHSDFVFCVNFNPQSNLIVSGSFDETIRIWEVKTGKCVRVIRAHSMPVTSVHFNRDGSLIVSGSHDGSCKIWEASSGTCLKTLIDDKNPAVSFVKFSPNGKFILVATLDSTLKLWNYSTGKFLKIYSGHTNKVYCITSTFSVTNGKYIVSGSEDKCVYLWDLQQKTMVQKLEGHTDTAISVTCHPTENKIASAGLDVMGKVEGQGESWHGHVTAVATEYRRQQLAKTLMNLLEDINDKI</sequence>
<dbReference type="EMBL" id="RCHU02000002">
    <property type="protein sequence ID" value="KAL3603617.1"/>
    <property type="molecule type" value="Genomic_DNA"/>
</dbReference>
<evidence type="ECO:0000313" key="1">
    <source>
        <dbReference type="EMBL" id="KAL3603617.1"/>
    </source>
</evidence>
<accession>A0ACC4CRW9</accession>
<keyword evidence="2" id="KW-1185">Reference proteome</keyword>
<gene>
    <name evidence="1" type="ORF">D5086_004476</name>
</gene>
<comment type="caution">
    <text evidence="1">The sequence shown here is derived from an EMBL/GenBank/DDBJ whole genome shotgun (WGS) entry which is preliminary data.</text>
</comment>
<proteinExistence type="predicted"/>